<dbReference type="SUPFAM" id="SSF55729">
    <property type="entry name" value="Acyl-CoA N-acyltransferases (Nat)"/>
    <property type="match status" value="1"/>
</dbReference>
<dbReference type="Proteomes" id="UP000436138">
    <property type="component" value="Chromosome"/>
</dbReference>
<sequence>MGRGAGEHAAQQRAHRDLAGRPDDRRLRHLRPPGRGHRHGQRGRPRAHRARRRDQGQHARGTPAVLPRGQAGRAEFGLPQGDRAGRGERGRSARRARAAGAAPAPAGGGDHTSGLGARSGRRRRRARLAVTATETAHPTRAAEVVTDEAGFAALAPAWERLYGRCAAATPFQSHAWLHSWWQSYGRPGRLRLLLVRRGGELVAAAPLMLVRRPVPALVPLGGAISDYADVLLDDADDGPAALALTSALADAARTALIDFREVRPGAAVQRIYDRWPGPRRTVAGSLCLELPAVPMDGLMARLSSNKAQQRVRAKLRKLQSLGVERHTVGPQEVDAALGRLLELHQLQWQDRKVTTEHLQPRFRAHLVRAVGPMVRAGNAAVTEFRIDGEVVAVDLTLLSRSLAGGYLYGAHPSLRARKADVAVMLLDACTEHASGRGTLSLLRGDEPYKHHWRPEPVPNRRLLLARRRTAALLTAARFDAAARQRGREALRGWKERRRC</sequence>
<organism evidence="3 4">
    <name type="scientific">Streptomyces broussonetiae</name>
    <dbReference type="NCBI Taxonomy" id="2686304"/>
    <lineage>
        <taxon>Bacteria</taxon>
        <taxon>Bacillati</taxon>
        <taxon>Actinomycetota</taxon>
        <taxon>Actinomycetes</taxon>
        <taxon>Kitasatosporales</taxon>
        <taxon>Streptomycetaceae</taxon>
        <taxon>Streptomyces</taxon>
    </lineage>
</organism>
<dbReference type="InterPro" id="IPR038740">
    <property type="entry name" value="BioF2-like_GNAT_dom"/>
</dbReference>
<feature type="compositionally biased region" description="Basic and acidic residues" evidence="1">
    <location>
        <begin position="14"/>
        <end position="26"/>
    </location>
</feature>
<dbReference type="KEGG" id="sbro:GQF42_17210"/>
<feature type="compositionally biased region" description="Basic residues" evidence="1">
    <location>
        <begin position="27"/>
        <end position="52"/>
    </location>
</feature>
<keyword evidence="3" id="KW-0808">Transferase</keyword>
<gene>
    <name evidence="3" type="ORF">GQF42_17210</name>
</gene>
<dbReference type="GO" id="GO:0016740">
    <property type="term" value="F:transferase activity"/>
    <property type="evidence" value="ECO:0007669"/>
    <property type="project" value="UniProtKB-KW"/>
</dbReference>
<evidence type="ECO:0000313" key="3">
    <source>
        <dbReference type="EMBL" id="QHA04803.1"/>
    </source>
</evidence>
<proteinExistence type="predicted"/>
<name>A0A6I6MWN7_9ACTN</name>
<keyword evidence="4" id="KW-1185">Reference proteome</keyword>
<protein>
    <submittedName>
        <fullName evidence="3">GNAT family N-acetyltransferase</fullName>
    </submittedName>
</protein>
<feature type="region of interest" description="Disordered" evidence="1">
    <location>
        <begin position="1"/>
        <end position="125"/>
    </location>
</feature>
<reference evidence="3 4" key="1">
    <citation type="submission" date="2019-12" db="EMBL/GenBank/DDBJ databases">
        <title>Streptomyces sp. strain T44 isolated from rhizosphere soil of Broussonetia papyrifera.</title>
        <authorList>
            <person name="Mo P."/>
        </authorList>
    </citation>
    <scope>NUCLEOTIDE SEQUENCE [LARGE SCALE GENOMIC DNA]</scope>
    <source>
        <strain evidence="3 4">T44</strain>
    </source>
</reference>
<dbReference type="Pfam" id="PF13480">
    <property type="entry name" value="Acetyltransf_6"/>
    <property type="match status" value="1"/>
</dbReference>
<evidence type="ECO:0000256" key="1">
    <source>
        <dbReference type="SAM" id="MobiDB-lite"/>
    </source>
</evidence>
<dbReference type="InterPro" id="IPR016181">
    <property type="entry name" value="Acyl_CoA_acyltransferase"/>
</dbReference>
<dbReference type="EMBL" id="CP047020">
    <property type="protein sequence ID" value="QHA04803.1"/>
    <property type="molecule type" value="Genomic_DNA"/>
</dbReference>
<dbReference type="AlphaFoldDB" id="A0A6I6MWN7"/>
<evidence type="ECO:0000259" key="2">
    <source>
        <dbReference type="Pfam" id="PF13480"/>
    </source>
</evidence>
<evidence type="ECO:0000313" key="4">
    <source>
        <dbReference type="Proteomes" id="UP000436138"/>
    </source>
</evidence>
<accession>A0A6I6MWN7</accession>
<feature type="domain" description="BioF2-like acetyltransferase" evidence="2">
    <location>
        <begin position="306"/>
        <end position="450"/>
    </location>
</feature>